<dbReference type="Proteomes" id="UP000016930">
    <property type="component" value="Unassembled WGS sequence"/>
</dbReference>
<dbReference type="EMBL" id="KB445807">
    <property type="protein sequence ID" value="EMD33135.1"/>
    <property type="molecule type" value="Genomic_DNA"/>
</dbReference>
<dbReference type="OrthoDB" id="2802397at2759"/>
<feature type="transmembrane region" description="Helical" evidence="1">
    <location>
        <begin position="12"/>
        <end position="28"/>
    </location>
</feature>
<evidence type="ECO:0000313" key="3">
    <source>
        <dbReference type="EMBL" id="EMD33135.1"/>
    </source>
</evidence>
<feature type="transmembrane region" description="Helical" evidence="1">
    <location>
        <begin position="109"/>
        <end position="132"/>
    </location>
</feature>
<dbReference type="AlphaFoldDB" id="M2QLU8"/>
<dbReference type="Pfam" id="PF20151">
    <property type="entry name" value="DUF6533"/>
    <property type="match status" value="1"/>
</dbReference>
<feature type="transmembrane region" description="Helical" evidence="1">
    <location>
        <begin position="40"/>
        <end position="60"/>
    </location>
</feature>
<keyword evidence="1" id="KW-1133">Transmembrane helix</keyword>
<evidence type="ECO:0000256" key="1">
    <source>
        <dbReference type="SAM" id="Phobius"/>
    </source>
</evidence>
<reference evidence="3 4" key="1">
    <citation type="journal article" date="2012" name="Proc. Natl. Acad. Sci. U.S.A.">
        <title>Comparative genomics of Ceriporiopsis subvermispora and Phanerochaete chrysosporium provide insight into selective ligninolysis.</title>
        <authorList>
            <person name="Fernandez-Fueyo E."/>
            <person name="Ruiz-Duenas F.J."/>
            <person name="Ferreira P."/>
            <person name="Floudas D."/>
            <person name="Hibbett D.S."/>
            <person name="Canessa P."/>
            <person name="Larrondo L.F."/>
            <person name="James T.Y."/>
            <person name="Seelenfreund D."/>
            <person name="Lobos S."/>
            <person name="Polanco R."/>
            <person name="Tello M."/>
            <person name="Honda Y."/>
            <person name="Watanabe T."/>
            <person name="Watanabe T."/>
            <person name="Ryu J.S."/>
            <person name="Kubicek C.P."/>
            <person name="Schmoll M."/>
            <person name="Gaskell J."/>
            <person name="Hammel K.E."/>
            <person name="St John F.J."/>
            <person name="Vanden Wymelenberg A."/>
            <person name="Sabat G."/>
            <person name="Splinter BonDurant S."/>
            <person name="Syed K."/>
            <person name="Yadav J.S."/>
            <person name="Doddapaneni H."/>
            <person name="Subramanian V."/>
            <person name="Lavin J.L."/>
            <person name="Oguiza J.A."/>
            <person name="Perez G."/>
            <person name="Pisabarro A.G."/>
            <person name="Ramirez L."/>
            <person name="Santoyo F."/>
            <person name="Master E."/>
            <person name="Coutinho P.M."/>
            <person name="Henrissat B."/>
            <person name="Lombard V."/>
            <person name="Magnuson J.K."/>
            <person name="Kuees U."/>
            <person name="Hori C."/>
            <person name="Igarashi K."/>
            <person name="Samejima M."/>
            <person name="Held B.W."/>
            <person name="Barry K.W."/>
            <person name="LaButti K.M."/>
            <person name="Lapidus A."/>
            <person name="Lindquist E.A."/>
            <person name="Lucas S.M."/>
            <person name="Riley R."/>
            <person name="Salamov A.A."/>
            <person name="Hoffmeister D."/>
            <person name="Schwenk D."/>
            <person name="Hadar Y."/>
            <person name="Yarden O."/>
            <person name="de Vries R.P."/>
            <person name="Wiebenga A."/>
            <person name="Stenlid J."/>
            <person name="Eastwood D."/>
            <person name="Grigoriev I.V."/>
            <person name="Berka R.M."/>
            <person name="Blanchette R.A."/>
            <person name="Kersten P."/>
            <person name="Martinez A.T."/>
            <person name="Vicuna R."/>
            <person name="Cullen D."/>
        </authorList>
    </citation>
    <scope>NUCLEOTIDE SEQUENCE [LARGE SCALE GENOMIC DNA]</scope>
    <source>
        <strain evidence="3 4">B</strain>
    </source>
</reference>
<gene>
    <name evidence="3" type="ORF">CERSUDRAFT_68193</name>
</gene>
<protein>
    <recommendedName>
        <fullName evidence="2">DUF6533 domain-containing protein</fullName>
    </recommendedName>
</protein>
<dbReference type="HOGENOM" id="CLU_053360_1_0_1"/>
<proteinExistence type="predicted"/>
<evidence type="ECO:0000259" key="2">
    <source>
        <dbReference type="Pfam" id="PF20151"/>
    </source>
</evidence>
<name>M2QLU8_CERS8</name>
<evidence type="ECO:0000313" key="4">
    <source>
        <dbReference type="Proteomes" id="UP000016930"/>
    </source>
</evidence>
<organism evidence="3 4">
    <name type="scientific">Ceriporiopsis subvermispora (strain B)</name>
    <name type="common">White-rot fungus</name>
    <name type="synonym">Gelatoporia subvermispora</name>
    <dbReference type="NCBI Taxonomy" id="914234"/>
    <lineage>
        <taxon>Eukaryota</taxon>
        <taxon>Fungi</taxon>
        <taxon>Dikarya</taxon>
        <taxon>Basidiomycota</taxon>
        <taxon>Agaricomycotina</taxon>
        <taxon>Agaricomycetes</taxon>
        <taxon>Polyporales</taxon>
        <taxon>Gelatoporiaceae</taxon>
        <taxon>Gelatoporia</taxon>
    </lineage>
</organism>
<feature type="transmembrane region" description="Helical" evidence="1">
    <location>
        <begin position="210"/>
        <end position="229"/>
    </location>
</feature>
<sequence>MSAIGPGSADQVVMFSVAFVLYDHAITLPSEVSLIWGRKWSSVTLLFYLNRWATFIWAVVQVPLDMLPLSRLPVSCIGLHHITGSTTFLLFVAVFSSMRIYALSGGNRWLALIVLLLNLVPVATNISIFANWQYEIVDLPVLRNDCYGGSTLSQSVQIKKAVATGTRGCVIVADVMVLVVTWNRTYSTYRHARIAHARTPLVTVVLRDGARIFFVSVLLLLNVLNMIGLGTNRNPTSRFSSVIITHFLLNLRQTSSVVSDGNVAHLCTSSHSRLSSNHSFVDNMGAELDYEGSGGCF</sequence>
<keyword evidence="4" id="KW-1185">Reference proteome</keyword>
<keyword evidence="1" id="KW-0472">Membrane</keyword>
<feature type="transmembrane region" description="Helical" evidence="1">
    <location>
        <begin position="72"/>
        <end position="97"/>
    </location>
</feature>
<accession>M2QLU8</accession>
<keyword evidence="1" id="KW-0812">Transmembrane</keyword>
<dbReference type="InterPro" id="IPR045340">
    <property type="entry name" value="DUF6533"/>
</dbReference>
<feature type="domain" description="DUF6533" evidence="2">
    <location>
        <begin position="16"/>
        <end position="56"/>
    </location>
</feature>